<evidence type="ECO:0000256" key="14">
    <source>
        <dbReference type="ARBA" id="ARBA00023211"/>
    </source>
</evidence>
<reference evidence="22 23" key="1">
    <citation type="submission" date="2023-06" db="EMBL/GenBank/DDBJ databases">
        <title>Genome sequence of Methanimicrococcus sp. At1.</title>
        <authorList>
            <person name="Protasov E."/>
            <person name="Platt K."/>
            <person name="Poehlein A."/>
            <person name="Daniel R."/>
            <person name="Brune A."/>
        </authorList>
    </citation>
    <scope>NUCLEOTIDE SEQUENCE [LARGE SCALE GENOMIC DNA]</scope>
    <source>
        <strain evidence="22 23">At1</strain>
    </source>
</reference>
<comment type="catalytic activity">
    <reaction evidence="16">
        <text>an archaeal dolichyl phosphooligosaccharide + [protein]-L-asparagine = an archaeal dolichyl phosphate + a glycoprotein with the oligosaccharide chain attached by N-beta-D-glycosyl linkage to a protein L-asparagine.</text>
        <dbReference type="EC" id="2.4.99.21"/>
    </reaction>
</comment>
<dbReference type="PANTHER" id="PTHR13872">
    <property type="entry name" value="DOLICHYL-DIPHOSPHOOLIGOSACCHARIDE--PROTEIN GLYCOSYLTRANSFERASE SUBUNIT"/>
    <property type="match status" value="1"/>
</dbReference>
<keyword evidence="9 18" id="KW-0812">Transmembrane</keyword>
<evidence type="ECO:0000313" key="22">
    <source>
        <dbReference type="EMBL" id="MDV0445193.1"/>
    </source>
</evidence>
<feature type="domain" description="Oligosaccharyl transferase STT3 N-terminal" evidence="19">
    <location>
        <begin position="110"/>
        <end position="423"/>
    </location>
</feature>
<feature type="transmembrane region" description="Helical" evidence="18">
    <location>
        <begin position="240"/>
        <end position="261"/>
    </location>
</feature>
<comment type="subcellular location">
    <subcellularLocation>
        <location evidence="3">Cell membrane</location>
        <topology evidence="3">Multi-pass membrane protein</topology>
    </subcellularLocation>
</comment>
<feature type="domain" description="Archaeal glycosylation protein B peripheral" evidence="20">
    <location>
        <begin position="913"/>
        <end position="1004"/>
    </location>
</feature>
<dbReference type="PANTHER" id="PTHR13872:SF1">
    <property type="entry name" value="DOLICHYL-DIPHOSPHOOLIGOSACCHARIDE--PROTEIN GLYCOSYLTRANSFERASE SUBUNIT STT3B"/>
    <property type="match status" value="1"/>
</dbReference>
<feature type="transmembrane region" description="Helical" evidence="18">
    <location>
        <begin position="503"/>
        <end position="520"/>
    </location>
</feature>
<dbReference type="InterPro" id="IPR003674">
    <property type="entry name" value="Oligo_trans_STT3"/>
</dbReference>
<feature type="transmembrane region" description="Helical" evidence="18">
    <location>
        <begin position="446"/>
        <end position="464"/>
    </location>
</feature>
<feature type="transmembrane region" description="Helical" evidence="18">
    <location>
        <begin position="476"/>
        <end position="497"/>
    </location>
</feature>
<feature type="compositionally biased region" description="Low complexity" evidence="17">
    <location>
        <begin position="18"/>
        <end position="28"/>
    </location>
</feature>
<comment type="pathway">
    <text evidence="4">Protein modification; protein glycosylation.</text>
</comment>
<feature type="transmembrane region" description="Helical" evidence="18">
    <location>
        <begin position="213"/>
        <end position="234"/>
    </location>
</feature>
<feature type="transmembrane region" description="Helical" evidence="18">
    <location>
        <begin position="305"/>
        <end position="323"/>
    </location>
</feature>
<keyword evidence="14" id="KW-0464">Manganese</keyword>
<feature type="transmembrane region" description="Helical" evidence="18">
    <location>
        <begin position="527"/>
        <end position="542"/>
    </location>
</feature>
<dbReference type="Gene3D" id="3.40.50.12610">
    <property type="match status" value="1"/>
</dbReference>
<dbReference type="InterPro" id="IPR054479">
    <property type="entry name" value="AglB-like_core"/>
</dbReference>
<keyword evidence="12 18" id="KW-1133">Transmembrane helix</keyword>
<feature type="transmembrane region" description="Helical" evidence="18">
    <location>
        <begin position="330"/>
        <end position="352"/>
    </location>
</feature>
<feature type="transmembrane region" description="Helical" evidence="18">
    <location>
        <begin position="548"/>
        <end position="564"/>
    </location>
</feature>
<feature type="transmembrane region" description="Helical" evidence="18">
    <location>
        <begin position="358"/>
        <end position="376"/>
    </location>
</feature>
<evidence type="ECO:0000256" key="2">
    <source>
        <dbReference type="ARBA" id="ARBA00001946"/>
    </source>
</evidence>
<evidence type="ECO:0000256" key="17">
    <source>
        <dbReference type="SAM" id="MobiDB-lite"/>
    </source>
</evidence>
<comment type="cofactor">
    <cofactor evidence="2">
        <name>Mg(2+)</name>
        <dbReference type="ChEBI" id="CHEBI:18420"/>
    </cofactor>
</comment>
<proteinExistence type="inferred from homology"/>
<evidence type="ECO:0000256" key="15">
    <source>
        <dbReference type="ARBA" id="ARBA00030679"/>
    </source>
</evidence>
<evidence type="ECO:0000256" key="9">
    <source>
        <dbReference type="ARBA" id="ARBA00022692"/>
    </source>
</evidence>
<dbReference type="Pfam" id="PF22627">
    <property type="entry name" value="AglB_core-like"/>
    <property type="match status" value="1"/>
</dbReference>
<comment type="cofactor">
    <cofactor evidence="1">
        <name>Mn(2+)</name>
        <dbReference type="ChEBI" id="CHEBI:29035"/>
    </cofactor>
</comment>
<comment type="caution">
    <text evidence="22">The sequence shown here is derived from an EMBL/GenBank/DDBJ whole genome shotgun (WGS) entry which is preliminary data.</text>
</comment>
<feature type="region of interest" description="Disordered" evidence="17">
    <location>
        <begin position="587"/>
        <end position="618"/>
    </location>
</feature>
<protein>
    <recommendedName>
        <fullName evidence="6">dolichyl-phosphooligosaccharide-protein glycotransferase</fullName>
        <ecNumber evidence="6">2.4.99.21</ecNumber>
    </recommendedName>
    <alternativeName>
        <fullName evidence="15">Oligosaccharyl transferase</fullName>
    </alternativeName>
</protein>
<dbReference type="Gene3D" id="2.60.40.3390">
    <property type="match status" value="1"/>
</dbReference>
<dbReference type="Pfam" id="PF02516">
    <property type="entry name" value="STT3"/>
    <property type="match status" value="1"/>
</dbReference>
<feature type="transmembrane region" description="Helical" evidence="18">
    <location>
        <begin position="185"/>
        <end position="204"/>
    </location>
</feature>
<keyword evidence="23" id="KW-1185">Reference proteome</keyword>
<dbReference type="InterPro" id="IPR041154">
    <property type="entry name" value="AglB_P1"/>
</dbReference>
<keyword evidence="8" id="KW-0808">Transferase</keyword>
<evidence type="ECO:0000256" key="6">
    <source>
        <dbReference type="ARBA" id="ARBA00012602"/>
    </source>
</evidence>
<feature type="compositionally biased region" description="Basic and acidic residues" evidence="17">
    <location>
        <begin position="57"/>
        <end position="66"/>
    </location>
</feature>
<feature type="transmembrane region" description="Helical" evidence="18">
    <location>
        <begin position="626"/>
        <end position="645"/>
    </location>
</feature>
<evidence type="ECO:0000256" key="3">
    <source>
        <dbReference type="ARBA" id="ARBA00004651"/>
    </source>
</evidence>
<sequence>MAKRTIRKQTSERRSSNDSDTTVTVSEEYTVEESADAESVTVTESVEVSAEEAAASPKDDSGDSKKSFLNEYKDKNKLMTSVLYGIGVLISALLAFYIRIIPRDGVFMENGFIRLGENDPWYHWRNVNYLLENYPSMMWFDPATTYPYGTPQAFAPLYDMIAATVIKALQIVTGNGTEEFAMTVFAYWPCVLAGVCVIAVYFVAKYLFDSRNIGLMSAFLLAVAPGQFLSRSIIGFSDHHVAEVLFSSLVILFLILTLLKARDKIITFEDIFKGKLSAFKPILPYAILTGLAMGTYTLIWEGALLFAFIIGVFITIQMMINHLKGEGTAFIAVTGLIIFVIDLLFIFVTPQIGEYKSLHLMALGAGILAMVFMAVLSYALEKKNLNRLYYPGILAGLVVIVSVVGSLVSSTVKNALLGLVGFFTRTGGALTIGEASPYFGSDVNPLLFTVLIAVFLILLPFMATSYIKKSNVKKGLLAGWSVLFLLLVLASGSALSLFTTFSVMGYIWILALPIMAYIAVKNNSMEKILLVVWTVILLWAMVQQNRFTYYFVVPVVILTSWLFMELARAVKADEAWALFNKNFLSKDRNKQPEPAPSYSSKQEKAQSRRDSSKVKAKPADNGNEKIAVAAVVLIIALGFLLVPTYSLTTQYVSGTGGPNEAWIDASLWLRDNTPEPGLDWFGHYEEPLQDIDGDGVADTGSGIGIEHFENQASIVPFDYPGLAYGVLSWWDYGHWLEVIGERMVNANPFQFGVGGRRGAITDEMIPGAAPFFVAETEKEATGYLADIDPREDKVGARYIVTDIEMASGMSKFYAMTAWTLDTQNYSVTINLNGQDTTLIGSDRYFNSMVYRLHMLDAVGLEQYRLVYESMGYSSSSTMSAQEIFYKQLYNQLYSKSVTETNTGYVKIFEYVEGAVIKGTAAPNETVDLTLTIQTNQNRIFNYNQSVKADADGSFSFTVPYSTTGPKTGETNFAVKPIGSYTVKYGAAEERVDVSEDDILNGRTVTV</sequence>
<organism evidence="22 23">
    <name type="scientific">Methanimicrococcus hacksteinii</name>
    <dbReference type="NCBI Taxonomy" id="3028293"/>
    <lineage>
        <taxon>Archaea</taxon>
        <taxon>Methanobacteriati</taxon>
        <taxon>Methanobacteriota</taxon>
        <taxon>Stenosarchaea group</taxon>
        <taxon>Methanomicrobia</taxon>
        <taxon>Methanosarcinales</taxon>
        <taxon>Methanosarcinaceae</taxon>
        <taxon>Methanimicrococcus</taxon>
    </lineage>
</organism>
<keyword evidence="10" id="KW-0479">Metal-binding</keyword>
<feature type="transmembrane region" description="Helical" evidence="18">
    <location>
        <begin position="282"/>
        <end position="299"/>
    </location>
</feature>
<keyword evidence="13 18" id="KW-0472">Membrane</keyword>
<evidence type="ECO:0000256" key="13">
    <source>
        <dbReference type="ARBA" id="ARBA00023136"/>
    </source>
</evidence>
<feature type="compositionally biased region" description="Basic and acidic residues" evidence="17">
    <location>
        <begin position="601"/>
        <end position="613"/>
    </location>
</feature>
<evidence type="ECO:0000256" key="18">
    <source>
        <dbReference type="SAM" id="Phobius"/>
    </source>
</evidence>
<evidence type="ECO:0000256" key="10">
    <source>
        <dbReference type="ARBA" id="ARBA00022723"/>
    </source>
</evidence>
<dbReference type="RefSeq" id="WP_318785621.1">
    <property type="nucleotide sequence ID" value="NZ_JAWDKC010000013.1"/>
</dbReference>
<dbReference type="EMBL" id="JAWDKC010000013">
    <property type="protein sequence ID" value="MDV0445193.1"/>
    <property type="molecule type" value="Genomic_DNA"/>
</dbReference>
<gene>
    <name evidence="22" type="ORF">MmiAt1_07500</name>
</gene>
<feature type="compositionally biased region" description="Low complexity" evidence="17">
    <location>
        <begin position="37"/>
        <end position="56"/>
    </location>
</feature>
<evidence type="ECO:0000256" key="16">
    <source>
        <dbReference type="ARBA" id="ARBA00034066"/>
    </source>
</evidence>
<evidence type="ECO:0000256" key="7">
    <source>
        <dbReference type="ARBA" id="ARBA00022676"/>
    </source>
</evidence>
<evidence type="ECO:0000256" key="1">
    <source>
        <dbReference type="ARBA" id="ARBA00001936"/>
    </source>
</evidence>
<dbReference type="Pfam" id="PF18079">
    <property type="entry name" value="AglB_L1"/>
    <property type="match status" value="1"/>
</dbReference>
<feature type="domain" description="AglB-like core" evidence="21">
    <location>
        <begin position="720"/>
        <end position="806"/>
    </location>
</feature>
<feature type="transmembrane region" description="Helical" evidence="18">
    <location>
        <begin position="82"/>
        <end position="101"/>
    </location>
</feature>
<accession>A0ABU3VP61</accession>
<dbReference type="InterPro" id="IPR048307">
    <property type="entry name" value="STT3_N"/>
</dbReference>
<evidence type="ECO:0000259" key="20">
    <source>
        <dbReference type="Pfam" id="PF18079"/>
    </source>
</evidence>
<dbReference type="EC" id="2.4.99.21" evidence="6"/>
<keyword evidence="11" id="KW-0460">Magnesium</keyword>
<evidence type="ECO:0000313" key="23">
    <source>
        <dbReference type="Proteomes" id="UP001272052"/>
    </source>
</evidence>
<evidence type="ECO:0000256" key="8">
    <source>
        <dbReference type="ARBA" id="ARBA00022679"/>
    </source>
</evidence>
<name>A0ABU3VP61_9EURY</name>
<feature type="transmembrane region" description="Helical" evidence="18">
    <location>
        <begin position="388"/>
        <end position="408"/>
    </location>
</feature>
<evidence type="ECO:0000256" key="12">
    <source>
        <dbReference type="ARBA" id="ARBA00022989"/>
    </source>
</evidence>
<feature type="region of interest" description="Disordered" evidence="17">
    <location>
        <begin position="1"/>
        <end position="66"/>
    </location>
</feature>
<evidence type="ECO:0000256" key="11">
    <source>
        <dbReference type="ARBA" id="ARBA00022842"/>
    </source>
</evidence>
<keyword evidence="7" id="KW-0328">Glycosyltransferase</keyword>
<comment type="similarity">
    <text evidence="5">Belongs to the STT3 family.</text>
</comment>
<dbReference type="Proteomes" id="UP001272052">
    <property type="component" value="Unassembled WGS sequence"/>
</dbReference>
<evidence type="ECO:0000256" key="5">
    <source>
        <dbReference type="ARBA" id="ARBA00010810"/>
    </source>
</evidence>
<evidence type="ECO:0000256" key="4">
    <source>
        <dbReference type="ARBA" id="ARBA00004922"/>
    </source>
</evidence>
<evidence type="ECO:0000259" key="21">
    <source>
        <dbReference type="Pfam" id="PF22627"/>
    </source>
</evidence>
<evidence type="ECO:0000259" key="19">
    <source>
        <dbReference type="Pfam" id="PF02516"/>
    </source>
</evidence>